<feature type="region of interest" description="Disordered" evidence="1">
    <location>
        <begin position="1"/>
        <end position="85"/>
    </location>
</feature>
<gene>
    <name evidence="2" type="ORF">GQ43DRAFT_59143</name>
</gene>
<evidence type="ECO:0000313" key="3">
    <source>
        <dbReference type="Proteomes" id="UP000799536"/>
    </source>
</evidence>
<dbReference type="EMBL" id="ML993861">
    <property type="protein sequence ID" value="KAF2205159.1"/>
    <property type="molecule type" value="Genomic_DNA"/>
</dbReference>
<dbReference type="AlphaFoldDB" id="A0A9P4JXS0"/>
<accession>A0A9P4JXS0</accession>
<proteinExistence type="predicted"/>
<evidence type="ECO:0000313" key="2">
    <source>
        <dbReference type="EMBL" id="KAF2205159.1"/>
    </source>
</evidence>
<keyword evidence="3" id="KW-1185">Reference proteome</keyword>
<organism evidence="2 3">
    <name type="scientific">Delitschia confertaspora ATCC 74209</name>
    <dbReference type="NCBI Taxonomy" id="1513339"/>
    <lineage>
        <taxon>Eukaryota</taxon>
        <taxon>Fungi</taxon>
        <taxon>Dikarya</taxon>
        <taxon>Ascomycota</taxon>
        <taxon>Pezizomycotina</taxon>
        <taxon>Dothideomycetes</taxon>
        <taxon>Pleosporomycetidae</taxon>
        <taxon>Pleosporales</taxon>
        <taxon>Delitschiaceae</taxon>
        <taxon>Delitschia</taxon>
    </lineage>
</organism>
<sequence>MIIQSSSCSGFAHHSNHLVADDPSSSFGWPPSRLMTRIRSPSLPSPLVHVPRTPQPEPGCGHHQRPKMPSPQPPKRHEASLSHDS</sequence>
<protein>
    <submittedName>
        <fullName evidence="2">Uncharacterized protein</fullName>
    </submittedName>
</protein>
<name>A0A9P4JXS0_9PLEO</name>
<feature type="compositionally biased region" description="Basic and acidic residues" evidence="1">
    <location>
        <begin position="75"/>
        <end position="85"/>
    </location>
</feature>
<dbReference type="Proteomes" id="UP000799536">
    <property type="component" value="Unassembled WGS sequence"/>
</dbReference>
<reference evidence="2" key="1">
    <citation type="journal article" date="2020" name="Stud. Mycol.">
        <title>101 Dothideomycetes genomes: a test case for predicting lifestyles and emergence of pathogens.</title>
        <authorList>
            <person name="Haridas S."/>
            <person name="Albert R."/>
            <person name="Binder M."/>
            <person name="Bloem J."/>
            <person name="Labutti K."/>
            <person name="Salamov A."/>
            <person name="Andreopoulos B."/>
            <person name="Baker S."/>
            <person name="Barry K."/>
            <person name="Bills G."/>
            <person name="Bluhm B."/>
            <person name="Cannon C."/>
            <person name="Castanera R."/>
            <person name="Culley D."/>
            <person name="Daum C."/>
            <person name="Ezra D."/>
            <person name="Gonzalez J."/>
            <person name="Henrissat B."/>
            <person name="Kuo A."/>
            <person name="Liang C."/>
            <person name="Lipzen A."/>
            <person name="Lutzoni F."/>
            <person name="Magnuson J."/>
            <person name="Mondo S."/>
            <person name="Nolan M."/>
            <person name="Ohm R."/>
            <person name="Pangilinan J."/>
            <person name="Park H.-J."/>
            <person name="Ramirez L."/>
            <person name="Alfaro M."/>
            <person name="Sun H."/>
            <person name="Tritt A."/>
            <person name="Yoshinaga Y."/>
            <person name="Zwiers L.-H."/>
            <person name="Turgeon B."/>
            <person name="Goodwin S."/>
            <person name="Spatafora J."/>
            <person name="Crous P."/>
            <person name="Grigoriev I."/>
        </authorList>
    </citation>
    <scope>NUCLEOTIDE SEQUENCE</scope>
    <source>
        <strain evidence="2">ATCC 74209</strain>
    </source>
</reference>
<comment type="caution">
    <text evidence="2">The sequence shown here is derived from an EMBL/GenBank/DDBJ whole genome shotgun (WGS) entry which is preliminary data.</text>
</comment>
<evidence type="ECO:0000256" key="1">
    <source>
        <dbReference type="SAM" id="MobiDB-lite"/>
    </source>
</evidence>